<sequence>MPKVSTLTLLKVIIVFGVLLIIGGHTLLVTDSFRDYFGIYSFMIGAVCIAVGLIMSLPTKIYLTILLMRNEGKDTKY</sequence>
<keyword evidence="1" id="KW-1133">Transmembrane helix</keyword>
<name>A0ABU9MVN2_9GAMM</name>
<evidence type="ECO:0000313" key="3">
    <source>
        <dbReference type="Proteomes" id="UP001447008"/>
    </source>
</evidence>
<comment type="caution">
    <text evidence="2">The sequence shown here is derived from an EMBL/GenBank/DDBJ whole genome shotgun (WGS) entry which is preliminary data.</text>
</comment>
<gene>
    <name evidence="2" type="ORF">WCN91_01290</name>
</gene>
<keyword evidence="3" id="KW-1185">Reference proteome</keyword>
<feature type="transmembrane region" description="Helical" evidence="1">
    <location>
        <begin position="7"/>
        <end position="27"/>
    </location>
</feature>
<reference evidence="2 3" key="1">
    <citation type="submission" date="2024-03" db="EMBL/GenBank/DDBJ databases">
        <title>Pseudoalteromonas qingdaonensis sp. nov., isolated from the intestines of marine benthic organisms.</title>
        <authorList>
            <person name="Lin X."/>
            <person name="Fang S."/>
            <person name="Hu X."/>
        </authorList>
    </citation>
    <scope>NUCLEOTIDE SEQUENCE [LARGE SCALE GENOMIC DNA]</scope>
    <source>
        <strain evidence="2 3">YIC-827</strain>
    </source>
</reference>
<organism evidence="2 3">
    <name type="scientific">Pseudoalteromonas qingdaonensis</name>
    <dbReference type="NCBI Taxonomy" id="3131913"/>
    <lineage>
        <taxon>Bacteria</taxon>
        <taxon>Pseudomonadati</taxon>
        <taxon>Pseudomonadota</taxon>
        <taxon>Gammaproteobacteria</taxon>
        <taxon>Alteromonadales</taxon>
        <taxon>Pseudoalteromonadaceae</taxon>
        <taxon>Pseudoalteromonas</taxon>
    </lineage>
</organism>
<keyword evidence="1" id="KW-0472">Membrane</keyword>
<protein>
    <submittedName>
        <fullName evidence="2">Uncharacterized protein</fullName>
    </submittedName>
</protein>
<accession>A0ABU9MVN2</accession>
<feature type="transmembrane region" description="Helical" evidence="1">
    <location>
        <begin position="39"/>
        <end position="63"/>
    </location>
</feature>
<proteinExistence type="predicted"/>
<evidence type="ECO:0000313" key="2">
    <source>
        <dbReference type="EMBL" id="MEM0514085.1"/>
    </source>
</evidence>
<dbReference type="EMBL" id="JBCGCU010000001">
    <property type="protein sequence ID" value="MEM0514085.1"/>
    <property type="molecule type" value="Genomic_DNA"/>
</dbReference>
<evidence type="ECO:0000256" key="1">
    <source>
        <dbReference type="SAM" id="Phobius"/>
    </source>
</evidence>
<keyword evidence="1" id="KW-0812">Transmembrane</keyword>
<dbReference type="Proteomes" id="UP001447008">
    <property type="component" value="Unassembled WGS sequence"/>
</dbReference>
<dbReference type="RefSeq" id="WP_342675618.1">
    <property type="nucleotide sequence ID" value="NZ_JBCGCU010000001.1"/>
</dbReference>